<protein>
    <submittedName>
        <fullName evidence="1">Uncharacterized protein</fullName>
    </submittedName>
</protein>
<dbReference type="EMBL" id="VSSQ01028686">
    <property type="protein sequence ID" value="MPM78497.1"/>
    <property type="molecule type" value="Genomic_DNA"/>
</dbReference>
<name>A0A645CNK5_9ZZZZ</name>
<gene>
    <name evidence="1" type="ORF">SDC9_125508</name>
</gene>
<dbReference type="AlphaFoldDB" id="A0A645CNK5"/>
<accession>A0A645CNK5</accession>
<sequence>MVVDAMGMTKGNKKIVMNTLLFLPHQKMPSAVTNASTISSGTLTAMNRNEFLTASKNASLCKSET</sequence>
<proteinExistence type="predicted"/>
<comment type="caution">
    <text evidence="1">The sequence shown here is derived from an EMBL/GenBank/DDBJ whole genome shotgun (WGS) entry which is preliminary data.</text>
</comment>
<organism evidence="1">
    <name type="scientific">bioreactor metagenome</name>
    <dbReference type="NCBI Taxonomy" id="1076179"/>
    <lineage>
        <taxon>unclassified sequences</taxon>
        <taxon>metagenomes</taxon>
        <taxon>ecological metagenomes</taxon>
    </lineage>
</organism>
<reference evidence="1" key="1">
    <citation type="submission" date="2019-08" db="EMBL/GenBank/DDBJ databases">
        <authorList>
            <person name="Kucharzyk K."/>
            <person name="Murdoch R.W."/>
            <person name="Higgins S."/>
            <person name="Loffler F."/>
        </authorList>
    </citation>
    <scope>NUCLEOTIDE SEQUENCE</scope>
</reference>
<evidence type="ECO:0000313" key="1">
    <source>
        <dbReference type="EMBL" id="MPM78497.1"/>
    </source>
</evidence>